<proteinExistence type="predicted"/>
<organism evidence="2 3">
    <name type="scientific">Streptomyces lancefieldiae</name>
    <dbReference type="NCBI Taxonomy" id="3075520"/>
    <lineage>
        <taxon>Bacteria</taxon>
        <taxon>Bacillati</taxon>
        <taxon>Actinomycetota</taxon>
        <taxon>Actinomycetes</taxon>
        <taxon>Kitasatosporales</taxon>
        <taxon>Streptomycetaceae</taxon>
        <taxon>Streptomyces</taxon>
    </lineage>
</organism>
<keyword evidence="3" id="KW-1185">Reference proteome</keyword>
<evidence type="ECO:0008006" key="4">
    <source>
        <dbReference type="Google" id="ProtNLM"/>
    </source>
</evidence>
<sequence>TTDGIRDLPGNDDPTGHHSHGTTTPIPDQRKRVDHVRKDNSFLAPALEACCVTWPSAPATPDPFADT</sequence>
<name>A0ABU3AZZ2_9ACTN</name>
<dbReference type="EMBL" id="JAVRFH010000074">
    <property type="protein sequence ID" value="MDT0615771.1"/>
    <property type="molecule type" value="Genomic_DNA"/>
</dbReference>
<dbReference type="RefSeq" id="WP_311584298.1">
    <property type="nucleotide sequence ID" value="NZ_JAVRFH010000074.1"/>
</dbReference>
<protein>
    <recommendedName>
        <fullName evidence="4">Transposase</fullName>
    </recommendedName>
</protein>
<reference evidence="2" key="1">
    <citation type="submission" date="2024-05" db="EMBL/GenBank/DDBJ databases">
        <title>30 novel species of actinomycetes from the DSMZ collection.</title>
        <authorList>
            <person name="Nouioui I."/>
        </authorList>
    </citation>
    <scope>NUCLEOTIDE SEQUENCE</scope>
    <source>
        <strain evidence="2">DSM 40712</strain>
    </source>
</reference>
<accession>A0ABU3AZZ2</accession>
<evidence type="ECO:0000313" key="3">
    <source>
        <dbReference type="Proteomes" id="UP001180724"/>
    </source>
</evidence>
<comment type="caution">
    <text evidence="2">The sequence shown here is derived from an EMBL/GenBank/DDBJ whole genome shotgun (WGS) entry which is preliminary data.</text>
</comment>
<evidence type="ECO:0000256" key="1">
    <source>
        <dbReference type="SAM" id="MobiDB-lite"/>
    </source>
</evidence>
<dbReference type="Proteomes" id="UP001180724">
    <property type="component" value="Unassembled WGS sequence"/>
</dbReference>
<gene>
    <name evidence="2" type="ORF">RM812_37160</name>
</gene>
<evidence type="ECO:0000313" key="2">
    <source>
        <dbReference type="EMBL" id="MDT0615771.1"/>
    </source>
</evidence>
<feature type="non-terminal residue" evidence="2">
    <location>
        <position position="1"/>
    </location>
</feature>
<feature type="region of interest" description="Disordered" evidence="1">
    <location>
        <begin position="1"/>
        <end position="32"/>
    </location>
</feature>